<evidence type="ECO:0000313" key="2">
    <source>
        <dbReference type="Proteomes" id="UP000566819"/>
    </source>
</evidence>
<reference evidence="1 2" key="1">
    <citation type="submission" date="2020-03" db="EMBL/GenBank/DDBJ databases">
        <title>Draft Genome Sequence of Cudoniella acicularis.</title>
        <authorList>
            <person name="Buettner E."/>
            <person name="Kellner H."/>
        </authorList>
    </citation>
    <scope>NUCLEOTIDE SEQUENCE [LARGE SCALE GENOMIC DNA]</scope>
    <source>
        <strain evidence="1 2">DSM 108380</strain>
    </source>
</reference>
<protein>
    <submittedName>
        <fullName evidence="1">Uncharacterized protein</fullName>
    </submittedName>
</protein>
<organism evidence="1 2">
    <name type="scientific">Cudoniella acicularis</name>
    <dbReference type="NCBI Taxonomy" id="354080"/>
    <lineage>
        <taxon>Eukaryota</taxon>
        <taxon>Fungi</taxon>
        <taxon>Dikarya</taxon>
        <taxon>Ascomycota</taxon>
        <taxon>Pezizomycotina</taxon>
        <taxon>Leotiomycetes</taxon>
        <taxon>Helotiales</taxon>
        <taxon>Tricladiaceae</taxon>
        <taxon>Cudoniella</taxon>
    </lineage>
</organism>
<name>A0A8H4QK41_9HELO</name>
<dbReference type="PANTHER" id="PTHR10622:SF10">
    <property type="entry name" value="HET DOMAIN-CONTAINING PROTEIN"/>
    <property type="match status" value="1"/>
</dbReference>
<accession>A0A8H4QK41</accession>
<dbReference type="Proteomes" id="UP000566819">
    <property type="component" value="Unassembled WGS sequence"/>
</dbReference>
<keyword evidence="2" id="KW-1185">Reference proteome</keyword>
<sequence>MSWASTRETTRQEDEAYCLMGIFDVHMPLLYGESSKAFRRLQLEILANSDDESLLTWTTRPFDPISGGVFASLPAVFYDAGGIVRSEIDESRPPLSMTNKGLCMEFFFC</sequence>
<dbReference type="AlphaFoldDB" id="A0A8H4QK41"/>
<proteinExistence type="predicted"/>
<dbReference type="EMBL" id="JAAMPI010002505">
    <property type="protein sequence ID" value="KAF4612602.1"/>
    <property type="molecule type" value="Genomic_DNA"/>
</dbReference>
<gene>
    <name evidence="1" type="ORF">G7Y89_g15577</name>
</gene>
<dbReference type="PANTHER" id="PTHR10622">
    <property type="entry name" value="HET DOMAIN-CONTAINING PROTEIN"/>
    <property type="match status" value="1"/>
</dbReference>
<evidence type="ECO:0000313" key="1">
    <source>
        <dbReference type="EMBL" id="KAF4612602.1"/>
    </source>
</evidence>
<comment type="caution">
    <text evidence="1">The sequence shown here is derived from an EMBL/GenBank/DDBJ whole genome shotgun (WGS) entry which is preliminary data.</text>
</comment>
<dbReference type="OrthoDB" id="3562304at2759"/>